<name>A0A084VRF0_ANOSI</name>
<feature type="compositionally biased region" description="Basic and acidic residues" evidence="1">
    <location>
        <begin position="107"/>
        <end position="116"/>
    </location>
</feature>
<dbReference type="EMBL" id="ATLV01015619">
    <property type="status" value="NOT_ANNOTATED_CDS"/>
    <property type="molecule type" value="Genomic_DNA"/>
</dbReference>
<sequence length="176" mass="19829">MLERGRMRHYGFRTERITNVTLPFPSQDVLLLVLARSLELTRSTRPANELYLFGSAVERDGASNPFAFLGTRHGGPRKTREVQSRETPSHRHASSRIESIRPVSTEDTTKKDNTTDTRCRLERISDSFLRWIAGAAEGRKTHRKPAGWEICSISLHITISMVSARAAAHTPSHPAR</sequence>
<dbReference type="AlphaFoldDB" id="A0A084VRF0"/>
<dbReference type="VEuPathDB" id="VectorBase:ASIC008055"/>
<accession>A0A084VRF0</accession>
<dbReference type="Proteomes" id="UP000030765">
    <property type="component" value="Unassembled WGS sequence"/>
</dbReference>
<dbReference type="EnsemblMetazoa" id="ASIC008055-RA">
    <property type="protein sequence ID" value="ASIC008055-PA"/>
    <property type="gene ID" value="ASIC008055"/>
</dbReference>
<keyword evidence="4" id="KW-1185">Reference proteome</keyword>
<dbReference type="EMBL" id="KE525025">
    <property type="protein sequence ID" value="KFB40544.1"/>
    <property type="molecule type" value="Genomic_DNA"/>
</dbReference>
<protein>
    <submittedName>
        <fullName evidence="2">Uncharacterized protein LOC101220689 isoform 2</fullName>
    </submittedName>
</protein>
<proteinExistence type="predicted"/>
<organism evidence="2">
    <name type="scientific">Anopheles sinensis</name>
    <name type="common">Mosquito</name>
    <dbReference type="NCBI Taxonomy" id="74873"/>
    <lineage>
        <taxon>Eukaryota</taxon>
        <taxon>Metazoa</taxon>
        <taxon>Ecdysozoa</taxon>
        <taxon>Arthropoda</taxon>
        <taxon>Hexapoda</taxon>
        <taxon>Insecta</taxon>
        <taxon>Pterygota</taxon>
        <taxon>Neoptera</taxon>
        <taxon>Endopterygota</taxon>
        <taxon>Diptera</taxon>
        <taxon>Nematocera</taxon>
        <taxon>Culicoidea</taxon>
        <taxon>Culicidae</taxon>
        <taxon>Anophelinae</taxon>
        <taxon>Anopheles</taxon>
    </lineage>
</organism>
<feature type="region of interest" description="Disordered" evidence="1">
    <location>
        <begin position="67"/>
        <end position="116"/>
    </location>
</feature>
<gene>
    <name evidence="2" type="ORF">ZHAS_00008055</name>
</gene>
<reference evidence="2 4" key="1">
    <citation type="journal article" date="2014" name="BMC Genomics">
        <title>Genome sequence of Anopheles sinensis provides insight into genetics basis of mosquito competence for malaria parasites.</title>
        <authorList>
            <person name="Zhou D."/>
            <person name="Zhang D."/>
            <person name="Ding G."/>
            <person name="Shi L."/>
            <person name="Hou Q."/>
            <person name="Ye Y."/>
            <person name="Xu Y."/>
            <person name="Zhou H."/>
            <person name="Xiong C."/>
            <person name="Li S."/>
            <person name="Yu J."/>
            <person name="Hong S."/>
            <person name="Yu X."/>
            <person name="Zou P."/>
            <person name="Chen C."/>
            <person name="Chang X."/>
            <person name="Wang W."/>
            <person name="Lv Y."/>
            <person name="Sun Y."/>
            <person name="Ma L."/>
            <person name="Shen B."/>
            <person name="Zhu C."/>
        </authorList>
    </citation>
    <scope>NUCLEOTIDE SEQUENCE [LARGE SCALE GENOMIC DNA]</scope>
</reference>
<evidence type="ECO:0000313" key="3">
    <source>
        <dbReference type="EnsemblMetazoa" id="ASIC008055-PA"/>
    </source>
</evidence>
<evidence type="ECO:0000313" key="2">
    <source>
        <dbReference type="EMBL" id="KFB40544.1"/>
    </source>
</evidence>
<evidence type="ECO:0000256" key="1">
    <source>
        <dbReference type="SAM" id="MobiDB-lite"/>
    </source>
</evidence>
<feature type="compositionally biased region" description="Basic and acidic residues" evidence="1">
    <location>
        <begin position="78"/>
        <end position="89"/>
    </location>
</feature>
<evidence type="ECO:0000313" key="4">
    <source>
        <dbReference type="Proteomes" id="UP000030765"/>
    </source>
</evidence>
<reference evidence="3" key="2">
    <citation type="submission" date="2020-05" db="UniProtKB">
        <authorList>
            <consortium name="EnsemblMetazoa"/>
        </authorList>
    </citation>
    <scope>IDENTIFICATION</scope>
</reference>